<dbReference type="AlphaFoldDB" id="A0AAP0KV86"/>
<feature type="compositionally biased region" description="Basic residues" evidence="1">
    <location>
        <begin position="7"/>
        <end position="21"/>
    </location>
</feature>
<evidence type="ECO:0000256" key="1">
    <source>
        <dbReference type="SAM" id="MobiDB-lite"/>
    </source>
</evidence>
<feature type="region of interest" description="Disordered" evidence="1">
    <location>
        <begin position="1"/>
        <end position="56"/>
    </location>
</feature>
<name>A0AAP0KV86_9MAGN</name>
<proteinExistence type="predicted"/>
<protein>
    <submittedName>
        <fullName evidence="2">Uncharacterized protein</fullName>
    </submittedName>
</protein>
<evidence type="ECO:0000313" key="2">
    <source>
        <dbReference type="EMBL" id="KAK9159343.1"/>
    </source>
</evidence>
<keyword evidence="3" id="KW-1185">Reference proteome</keyword>
<dbReference type="EMBL" id="JBBNAG010000002">
    <property type="protein sequence ID" value="KAK9159343.1"/>
    <property type="molecule type" value="Genomic_DNA"/>
</dbReference>
<reference evidence="2 3" key="1">
    <citation type="submission" date="2024-01" db="EMBL/GenBank/DDBJ databases">
        <title>Genome assemblies of Stephania.</title>
        <authorList>
            <person name="Yang L."/>
        </authorList>
    </citation>
    <scope>NUCLEOTIDE SEQUENCE [LARGE SCALE GENOMIC DNA]</scope>
    <source>
        <strain evidence="2">JXDWG</strain>
        <tissue evidence="2">Leaf</tissue>
    </source>
</reference>
<sequence length="503" mass="57814">MEEEDKKKKKNKKKKKKKGKQSKNSVEVAHSEEEEEEEDTNVRHLAEASQSHHPNLETDRIHAAEAAAAAAVVRKEAEKQLWLQREVDLEKKIRDLQLEKDAWFQKEAYLEKKIRDSQHEKDAWLQKEVDLEKKIRDLQLEKDVWFQKEADLEKKIRDSQHEKDVWFQKEAGLEKKIRDLQHEKDVWFQKEVSMEEKIKQLFHEKSNWLLKEAQFVERMEQLERERASWVSEEKSIKETITKLNELNTDAIMQVKVLQESRDTVFQENQQLVGAISALQSQVQQLESSSSASSVEKTNISEVEDFKAQLEAAGMLVVVEKLIVENAELVEKVNELCIELNRRSKVLDDSSTAVPDDSVLVISQTMPNRSNGDDVSEFQEKMLRSGKTLEYQSTLQTKKENIDVDHTNNETITLEGIPNEDSVRSYEAGDREEIVQMSLDENEIEEVEALAAEADAKEGVTLSDAPLTGAPFRLISFVARYVSGADLVDDKKTLNSSRVNGVRG</sequence>
<dbReference type="Proteomes" id="UP001419268">
    <property type="component" value="Unassembled WGS sequence"/>
</dbReference>
<gene>
    <name evidence="2" type="ORF">Scep_005917</name>
</gene>
<organism evidence="2 3">
    <name type="scientific">Stephania cephalantha</name>
    <dbReference type="NCBI Taxonomy" id="152367"/>
    <lineage>
        <taxon>Eukaryota</taxon>
        <taxon>Viridiplantae</taxon>
        <taxon>Streptophyta</taxon>
        <taxon>Embryophyta</taxon>
        <taxon>Tracheophyta</taxon>
        <taxon>Spermatophyta</taxon>
        <taxon>Magnoliopsida</taxon>
        <taxon>Ranunculales</taxon>
        <taxon>Menispermaceae</taxon>
        <taxon>Menispermoideae</taxon>
        <taxon>Cissampelideae</taxon>
        <taxon>Stephania</taxon>
    </lineage>
</organism>
<comment type="caution">
    <text evidence="2">The sequence shown here is derived from an EMBL/GenBank/DDBJ whole genome shotgun (WGS) entry which is preliminary data.</text>
</comment>
<accession>A0AAP0KV86</accession>
<evidence type="ECO:0000313" key="3">
    <source>
        <dbReference type="Proteomes" id="UP001419268"/>
    </source>
</evidence>